<name>A0A286RF02_9BACT</name>
<sequence>MRESQIFAGSTGDSTQQSRGFAAQSASPEQLVERLEIPHSSPGVAWRVVQILKDPEYDVHEVESILESDPGLCASILKLVNSSAFGLPRNVTNLRQAITLLGARSLRLAVLSFGLVNRLTQGTPREVFDDFWRRALTTAVVAGKLIRRERAVNPEDAYCAGLLAEIGVLVFSQVDTRKYPGLYLKHRHGKDLLAAEEEHYGFDHATLGACLLERWGLPSPLPLAAACHHQPNRCDTPLLQAVHAGTMLSDVLWVARSALLPTARQWLERHFGMDLDGFIGLANECKQEIMDSAEFFSVKLKGRIDVSALKKEAFEIFKKAALETALEYDSITAVLEQRYTM</sequence>
<feature type="domain" description="HDOD" evidence="1">
    <location>
        <begin position="38"/>
        <end position="231"/>
    </location>
</feature>
<organism evidence="2 3">
    <name type="scientific">Thermogutta terrifontis</name>
    <dbReference type="NCBI Taxonomy" id="1331910"/>
    <lineage>
        <taxon>Bacteria</taxon>
        <taxon>Pseudomonadati</taxon>
        <taxon>Planctomycetota</taxon>
        <taxon>Planctomycetia</taxon>
        <taxon>Pirellulales</taxon>
        <taxon>Thermoguttaceae</taxon>
        <taxon>Thermogutta</taxon>
    </lineage>
</organism>
<evidence type="ECO:0000313" key="2">
    <source>
        <dbReference type="EMBL" id="ASV74540.1"/>
    </source>
</evidence>
<dbReference type="InterPro" id="IPR052340">
    <property type="entry name" value="RNase_Y/CdgJ"/>
</dbReference>
<dbReference type="AlphaFoldDB" id="A0A286RF02"/>
<dbReference type="Pfam" id="PF08668">
    <property type="entry name" value="HDOD"/>
    <property type="match status" value="1"/>
</dbReference>
<dbReference type="InterPro" id="IPR013976">
    <property type="entry name" value="HDOD"/>
</dbReference>
<dbReference type="Proteomes" id="UP000215086">
    <property type="component" value="Chromosome"/>
</dbReference>
<reference evidence="2 3" key="1">
    <citation type="journal article" name="Front. Microbiol.">
        <title>Sugar Metabolism of the First Thermophilic Planctomycete Thermogutta terrifontis: Comparative Genomic and Transcriptomic Approaches.</title>
        <authorList>
            <person name="Elcheninov A.G."/>
            <person name="Menzel P."/>
            <person name="Gudbergsdottir S.R."/>
            <person name="Slesarev A.I."/>
            <person name="Kadnikov V.V."/>
            <person name="Krogh A."/>
            <person name="Bonch-Osmolovskaya E.A."/>
            <person name="Peng X."/>
            <person name="Kublanov I.V."/>
        </authorList>
    </citation>
    <scope>NUCLEOTIDE SEQUENCE [LARGE SCALE GENOMIC DNA]</scope>
    <source>
        <strain evidence="2 3">R1</strain>
    </source>
</reference>
<dbReference type="SUPFAM" id="SSF109604">
    <property type="entry name" value="HD-domain/PDEase-like"/>
    <property type="match status" value="1"/>
</dbReference>
<dbReference type="KEGG" id="ttf:THTE_1938"/>
<proteinExistence type="predicted"/>
<protein>
    <recommendedName>
        <fullName evidence="1">HDOD domain-containing protein</fullName>
    </recommendedName>
</protein>
<dbReference type="Gene3D" id="1.10.3210.10">
    <property type="entry name" value="Hypothetical protein af1432"/>
    <property type="match status" value="1"/>
</dbReference>
<accession>A0A286RF02</accession>
<dbReference type="PANTHER" id="PTHR33525">
    <property type="match status" value="1"/>
</dbReference>
<evidence type="ECO:0000313" key="3">
    <source>
        <dbReference type="Proteomes" id="UP000215086"/>
    </source>
</evidence>
<dbReference type="OrthoDB" id="243535at2"/>
<evidence type="ECO:0000259" key="1">
    <source>
        <dbReference type="PROSITE" id="PS51833"/>
    </source>
</evidence>
<dbReference type="EMBL" id="CP018477">
    <property type="protein sequence ID" value="ASV74540.1"/>
    <property type="molecule type" value="Genomic_DNA"/>
</dbReference>
<dbReference type="RefSeq" id="WP_095414828.1">
    <property type="nucleotide sequence ID" value="NZ_CP018477.1"/>
</dbReference>
<dbReference type="PROSITE" id="PS51833">
    <property type="entry name" value="HDOD"/>
    <property type="match status" value="1"/>
</dbReference>
<gene>
    <name evidence="2" type="ORF">THTE_1938</name>
</gene>
<dbReference type="PANTHER" id="PTHR33525:SF3">
    <property type="entry name" value="RIBONUCLEASE Y"/>
    <property type="match status" value="1"/>
</dbReference>
<keyword evidence="3" id="KW-1185">Reference proteome</keyword>